<organism evidence="1">
    <name type="scientific">marine sediment metagenome</name>
    <dbReference type="NCBI Taxonomy" id="412755"/>
    <lineage>
        <taxon>unclassified sequences</taxon>
        <taxon>metagenomes</taxon>
        <taxon>ecological metagenomes</taxon>
    </lineage>
</organism>
<reference evidence="1" key="1">
    <citation type="journal article" date="2014" name="Front. Microbiol.">
        <title>High frequency of phylogenetically diverse reductive dehalogenase-homologous genes in deep subseafloor sedimentary metagenomes.</title>
        <authorList>
            <person name="Kawai M."/>
            <person name="Futagami T."/>
            <person name="Toyoda A."/>
            <person name="Takaki Y."/>
            <person name="Nishi S."/>
            <person name="Hori S."/>
            <person name="Arai W."/>
            <person name="Tsubouchi T."/>
            <person name="Morono Y."/>
            <person name="Uchiyama I."/>
            <person name="Ito T."/>
            <person name="Fujiyama A."/>
            <person name="Inagaki F."/>
            <person name="Takami H."/>
        </authorList>
    </citation>
    <scope>NUCLEOTIDE SEQUENCE</scope>
    <source>
        <strain evidence="1">Expedition CK06-06</strain>
    </source>
</reference>
<comment type="caution">
    <text evidence="1">The sequence shown here is derived from an EMBL/GenBank/DDBJ whole genome shotgun (WGS) entry which is preliminary data.</text>
</comment>
<feature type="non-terminal residue" evidence="1">
    <location>
        <position position="1"/>
    </location>
</feature>
<accession>X1F9G5</accession>
<gene>
    <name evidence="1" type="ORF">S01H4_58883</name>
</gene>
<evidence type="ECO:0000313" key="1">
    <source>
        <dbReference type="EMBL" id="GAH17418.1"/>
    </source>
</evidence>
<name>X1F9G5_9ZZZZ</name>
<dbReference type="EMBL" id="BART01034458">
    <property type="protein sequence ID" value="GAH17418.1"/>
    <property type="molecule type" value="Genomic_DNA"/>
</dbReference>
<dbReference type="AlphaFoldDB" id="X1F9G5"/>
<protein>
    <submittedName>
        <fullName evidence="1">Uncharacterized protein</fullName>
    </submittedName>
</protein>
<sequence length="51" mass="5678">GAQLNILTQSFDNEPLDRKFAGSLKRSSYDTDTGYIQTYVIPILAAEEPET</sequence>
<proteinExistence type="predicted"/>